<protein>
    <submittedName>
        <fullName evidence="1">C1q domain protein</fullName>
    </submittedName>
</protein>
<proteinExistence type="predicted"/>
<dbReference type="Gene3D" id="2.60.120.40">
    <property type="match status" value="1"/>
</dbReference>
<dbReference type="EMBL" id="CP022604">
    <property type="protein sequence ID" value="ASV85828.1"/>
    <property type="molecule type" value="Genomic_DNA"/>
</dbReference>
<evidence type="ECO:0000313" key="1">
    <source>
        <dbReference type="EMBL" id="ASV85828.1"/>
    </source>
</evidence>
<gene>
    <name evidence="1" type="ORF">CES85_1077</name>
</gene>
<dbReference type="AlphaFoldDB" id="A0A248UGM7"/>
<dbReference type="RefSeq" id="WP_244923294.1">
    <property type="nucleotide sequence ID" value="NZ_CP022604.1"/>
</dbReference>
<organism evidence="1 2">
    <name type="scientific">Ochrobactrum quorumnocens</name>
    <dbReference type="NCBI Taxonomy" id="271865"/>
    <lineage>
        <taxon>Bacteria</taxon>
        <taxon>Pseudomonadati</taxon>
        <taxon>Pseudomonadota</taxon>
        <taxon>Alphaproteobacteria</taxon>
        <taxon>Hyphomicrobiales</taxon>
        <taxon>Brucellaceae</taxon>
        <taxon>Brucella/Ochrobactrum group</taxon>
        <taxon>Ochrobactrum</taxon>
    </lineage>
</organism>
<dbReference type="SUPFAM" id="SSF49842">
    <property type="entry name" value="TNF-like"/>
    <property type="match status" value="1"/>
</dbReference>
<reference evidence="1 2" key="1">
    <citation type="submission" date="2017-07" db="EMBL/GenBank/DDBJ databases">
        <title>Phylogenetic study on the rhizospheric bacterium Ochrobactrum sp. A44.</title>
        <authorList>
            <person name="Krzyzanowska D.M."/>
            <person name="Ossowicki A."/>
            <person name="Rajewska M."/>
            <person name="Maciag T."/>
            <person name="Kaczynski Z."/>
            <person name="Czerwicka M."/>
            <person name="Jafra S."/>
        </authorList>
    </citation>
    <scope>NUCLEOTIDE SEQUENCE [LARGE SCALE GENOMIC DNA]</scope>
    <source>
        <strain evidence="1 2">A44</strain>
    </source>
</reference>
<evidence type="ECO:0000313" key="2">
    <source>
        <dbReference type="Proteomes" id="UP000215256"/>
    </source>
</evidence>
<sequence length="355" mass="37060">MAVLSDYTSGTITLANGSTAVTGTGTLFDVAKFREGDTLQIQNLTAVIASVNSNTSLTLTEPWTGTSLADAPYRARYLPDGARVTAQAMTLIELLGNGVLSNLAELGVEEGKVPVGNAAGEYELKDQSTFGVQDPNGSLGKLAALVLAANKFLSTDTDENVVQSDITAAAIALLNLGGAAAADRLPYLNGASGAALTPITPVARNLLDDTTTAGQRATLGLARPAFKATVLNDVSLSNGVNIVSFQNVNVNVGNGWNGTVFTAPEDGLYYFGCDFTITGGVENNGNTILSLFVRNNWWQETVRARRTDYFHGIELNTITRLAAGETFQPRLTLEGWAGTVKAAGGRGSCYGALIG</sequence>
<dbReference type="InterPro" id="IPR008983">
    <property type="entry name" value="Tumour_necrosis_fac-like_dom"/>
</dbReference>
<accession>A0A248UGM7</accession>
<dbReference type="KEGG" id="och:CES85_1077"/>
<dbReference type="Proteomes" id="UP000215256">
    <property type="component" value="Chromosome 1"/>
</dbReference>
<name>A0A248UGM7_9HYPH</name>